<proteinExistence type="predicted"/>
<keyword evidence="2" id="KW-1185">Reference proteome</keyword>
<sequence length="156" mass="17756">SSMIRGFINVHRLNSYKHILIEGIFFMIYELSLFAVTRNHQSFIFDDAHDGHIKCKPNELGSRPPRLKHSDKLTAILWTKIRTGRMAEWKNNALNAIEAIKLNLDGLSHITDNTMSHGPLNEMFTNVEVSIHHLNEILQAAGVNIPIEDDSDEDDV</sequence>
<evidence type="ECO:0000313" key="1">
    <source>
        <dbReference type="EMBL" id="KAH0935691.1"/>
    </source>
</evidence>
<evidence type="ECO:0000313" key="2">
    <source>
        <dbReference type="Proteomes" id="UP000824890"/>
    </source>
</evidence>
<protein>
    <submittedName>
        <fullName evidence="1">Uncharacterized protein</fullName>
    </submittedName>
</protein>
<feature type="non-terminal residue" evidence="1">
    <location>
        <position position="1"/>
    </location>
</feature>
<comment type="caution">
    <text evidence="1">The sequence shown here is derived from an EMBL/GenBank/DDBJ whole genome shotgun (WGS) entry which is preliminary data.</text>
</comment>
<accession>A0ABQ8E4S6</accession>
<name>A0ABQ8E4S6_BRANA</name>
<dbReference type="Proteomes" id="UP000824890">
    <property type="component" value="Unassembled WGS sequence"/>
</dbReference>
<organism evidence="1 2">
    <name type="scientific">Brassica napus</name>
    <name type="common">Rape</name>
    <dbReference type="NCBI Taxonomy" id="3708"/>
    <lineage>
        <taxon>Eukaryota</taxon>
        <taxon>Viridiplantae</taxon>
        <taxon>Streptophyta</taxon>
        <taxon>Embryophyta</taxon>
        <taxon>Tracheophyta</taxon>
        <taxon>Spermatophyta</taxon>
        <taxon>Magnoliopsida</taxon>
        <taxon>eudicotyledons</taxon>
        <taxon>Gunneridae</taxon>
        <taxon>Pentapetalae</taxon>
        <taxon>rosids</taxon>
        <taxon>malvids</taxon>
        <taxon>Brassicales</taxon>
        <taxon>Brassicaceae</taxon>
        <taxon>Brassiceae</taxon>
        <taxon>Brassica</taxon>
    </lineage>
</organism>
<dbReference type="EMBL" id="JAGKQM010000003">
    <property type="protein sequence ID" value="KAH0935691.1"/>
    <property type="molecule type" value="Genomic_DNA"/>
</dbReference>
<gene>
    <name evidence="1" type="ORF">HID58_012808</name>
</gene>
<reference evidence="1 2" key="1">
    <citation type="submission" date="2021-05" db="EMBL/GenBank/DDBJ databases">
        <title>Genome Assembly of Synthetic Allotetraploid Brassica napus Reveals Homoeologous Exchanges between Subgenomes.</title>
        <authorList>
            <person name="Davis J.T."/>
        </authorList>
    </citation>
    <scope>NUCLEOTIDE SEQUENCE [LARGE SCALE GENOMIC DNA]</scope>
    <source>
        <strain evidence="2">cv. Da-Ae</strain>
        <tissue evidence="1">Seedling</tissue>
    </source>
</reference>